<gene>
    <name evidence="7" type="ORF">C41B8_16614</name>
</gene>
<dbReference type="PATRIC" id="fig|1304275.5.peg.3401"/>
<dbReference type="PANTHER" id="PTHR21180">
    <property type="entry name" value="ENDONUCLEASE/EXONUCLEASE/PHOSPHATASE FAMILY DOMAIN-CONTAINING PROTEIN 1"/>
    <property type="match status" value="1"/>
</dbReference>
<evidence type="ECO:0000256" key="5">
    <source>
        <dbReference type="ARBA" id="ARBA00023014"/>
    </source>
</evidence>
<dbReference type="GO" id="GO:0046872">
    <property type="term" value="F:metal ion binding"/>
    <property type="evidence" value="ECO:0007669"/>
    <property type="project" value="UniProtKB-KW"/>
</dbReference>
<dbReference type="Proteomes" id="UP000028302">
    <property type="component" value="Unassembled WGS sequence"/>
</dbReference>
<dbReference type="CDD" id="cd01335">
    <property type="entry name" value="Radical_SAM"/>
    <property type="match status" value="1"/>
</dbReference>
<dbReference type="InterPro" id="IPR006638">
    <property type="entry name" value="Elp3/MiaA/NifB-like_rSAM"/>
</dbReference>
<dbReference type="RefSeq" id="WP_037340770.1">
    <property type="nucleotide sequence ID" value="NZ_APNK01000039.1"/>
</dbReference>
<dbReference type="eggNOG" id="COG4277">
    <property type="taxonomic scope" value="Bacteria"/>
</dbReference>
<evidence type="ECO:0000259" key="6">
    <source>
        <dbReference type="SMART" id="SM00729"/>
    </source>
</evidence>
<dbReference type="GO" id="GO:0051536">
    <property type="term" value="F:iron-sulfur cluster binding"/>
    <property type="evidence" value="ECO:0007669"/>
    <property type="project" value="UniProtKB-KW"/>
</dbReference>
<dbReference type="InterPro" id="IPR007197">
    <property type="entry name" value="rSAM"/>
</dbReference>
<evidence type="ECO:0000256" key="3">
    <source>
        <dbReference type="ARBA" id="ARBA00022723"/>
    </source>
</evidence>
<evidence type="ECO:0000256" key="2">
    <source>
        <dbReference type="ARBA" id="ARBA00022691"/>
    </source>
</evidence>
<dbReference type="InterPro" id="IPR010994">
    <property type="entry name" value="RuvA_2-like"/>
</dbReference>
<keyword evidence="4" id="KW-0408">Iron</keyword>
<comment type="cofactor">
    <cofactor evidence="1">
        <name>[4Fe-4S] cluster</name>
        <dbReference type="ChEBI" id="CHEBI:49883"/>
    </cofactor>
</comment>
<evidence type="ECO:0000313" key="7">
    <source>
        <dbReference type="EMBL" id="KEZ76115.1"/>
    </source>
</evidence>
<dbReference type="SFLD" id="SFLDG01102">
    <property type="entry name" value="Uncharacterised_Radical_SAM_Su"/>
    <property type="match status" value="1"/>
</dbReference>
<keyword evidence="5" id="KW-0411">Iron-sulfur</keyword>
<keyword evidence="8" id="KW-1185">Reference proteome</keyword>
<dbReference type="EMBL" id="APNK01000039">
    <property type="protein sequence ID" value="KEZ76115.1"/>
    <property type="molecule type" value="Genomic_DNA"/>
</dbReference>
<evidence type="ECO:0000313" key="8">
    <source>
        <dbReference type="Proteomes" id="UP000028302"/>
    </source>
</evidence>
<reference evidence="7 8" key="1">
    <citation type="submission" date="2013-03" db="EMBL/GenBank/DDBJ databases">
        <title>Salinisphaera hydrothermalis C41B8 Genome Sequencing.</title>
        <authorList>
            <person name="Li C."/>
            <person name="Lai Q."/>
            <person name="Shao Z."/>
        </authorList>
    </citation>
    <scope>NUCLEOTIDE SEQUENCE [LARGE SCALE GENOMIC DNA]</scope>
    <source>
        <strain evidence="7 8">C41B8</strain>
    </source>
</reference>
<dbReference type="PANTHER" id="PTHR21180:SF9">
    <property type="entry name" value="TYPE II SECRETION SYSTEM PROTEIN K"/>
    <property type="match status" value="1"/>
</dbReference>
<dbReference type="SUPFAM" id="SSF102114">
    <property type="entry name" value="Radical SAM enzymes"/>
    <property type="match status" value="1"/>
</dbReference>
<dbReference type="InterPro" id="IPR013785">
    <property type="entry name" value="Aldolase_TIM"/>
</dbReference>
<dbReference type="Gene3D" id="3.20.20.70">
    <property type="entry name" value="Aldolase class I"/>
    <property type="match status" value="1"/>
</dbReference>
<organism evidence="7 8">
    <name type="scientific">Salinisphaera hydrothermalis (strain C41B8)</name>
    <dbReference type="NCBI Taxonomy" id="1304275"/>
    <lineage>
        <taxon>Bacteria</taxon>
        <taxon>Pseudomonadati</taxon>
        <taxon>Pseudomonadota</taxon>
        <taxon>Gammaproteobacteria</taxon>
        <taxon>Salinisphaerales</taxon>
        <taxon>Salinisphaeraceae</taxon>
        <taxon>Salinisphaera</taxon>
    </lineage>
</organism>
<dbReference type="InterPro" id="IPR051675">
    <property type="entry name" value="Endo/Exo/Phosphatase_dom_1"/>
</dbReference>
<keyword evidence="2" id="KW-0949">S-adenosyl-L-methionine</keyword>
<evidence type="ECO:0000256" key="1">
    <source>
        <dbReference type="ARBA" id="ARBA00001966"/>
    </source>
</evidence>
<dbReference type="InterPro" id="IPR023874">
    <property type="entry name" value="DNA_rSAM_put"/>
</dbReference>
<keyword evidence="3" id="KW-0479">Metal-binding</keyword>
<dbReference type="GO" id="GO:0003824">
    <property type="term" value="F:catalytic activity"/>
    <property type="evidence" value="ECO:0007669"/>
    <property type="project" value="InterPro"/>
</dbReference>
<dbReference type="NCBIfam" id="TIGR03916">
    <property type="entry name" value="rSAM_link_UDG"/>
    <property type="match status" value="1"/>
</dbReference>
<comment type="caution">
    <text evidence="7">The sequence shown here is derived from an EMBL/GenBank/DDBJ whole genome shotgun (WGS) entry which is preliminary data.</text>
</comment>
<dbReference type="STRING" id="1304275.C41B8_16614"/>
<dbReference type="Pfam" id="PF04055">
    <property type="entry name" value="Radical_SAM"/>
    <property type="match status" value="1"/>
</dbReference>
<dbReference type="SUPFAM" id="SSF47781">
    <property type="entry name" value="RuvA domain 2-like"/>
    <property type="match status" value="1"/>
</dbReference>
<accession>A0A084IHD1</accession>
<feature type="domain" description="Elp3/MiaA/NifB-like radical SAM core" evidence="6">
    <location>
        <begin position="56"/>
        <end position="293"/>
    </location>
</feature>
<dbReference type="AlphaFoldDB" id="A0A084IHD1"/>
<protein>
    <submittedName>
        <fullName evidence="7">Radical SAM protein</fullName>
    </submittedName>
</protein>
<dbReference type="OrthoDB" id="9801154at2"/>
<dbReference type="InterPro" id="IPR058240">
    <property type="entry name" value="rSAM_sf"/>
</dbReference>
<dbReference type="SFLD" id="SFLDS00029">
    <property type="entry name" value="Radical_SAM"/>
    <property type="match status" value="1"/>
</dbReference>
<sequence length="425" mass="47278">METIDKLAILADAAKYDASCASSGTTSRSSLGGRGVGSAEGSGICHAYAPDGRCISLLKILLTNFCIYECSYCINRNSSNVRRARFTTKEVVDLTLDFYKRNYIEGLFLSSGVIQSADYTMAQLVEVARSLRVDHDFRGYIHLKTIPDADGELLADAGKYADRLSINVELPTQTALHDLAPEKDHRTIKLSMARIRSRQEEQAEARRAARRITNARPKAAPVERFAPAGQSTQMIIGAEPSTDADILSTTADLYSSYRLKRVYFSAFSPIPDASAKLPARRTSLIREHRLYQSDWLIRFYGYRHDEITAGADDASAAGMLDLEVDPKLAWALRNRAYFPVNLNRDDRERLLRVPGLGVKSVNRILAMRRWQKVRLEDLVALKASVKKAMPFVICANHHPGLGDVSSARLRSRFAPPAAAQQSFDF</sequence>
<proteinExistence type="predicted"/>
<name>A0A084IHD1_SALHC</name>
<dbReference type="SMART" id="SM00729">
    <property type="entry name" value="Elp3"/>
    <property type="match status" value="1"/>
</dbReference>
<evidence type="ECO:0000256" key="4">
    <source>
        <dbReference type="ARBA" id="ARBA00023004"/>
    </source>
</evidence>